<dbReference type="InterPro" id="IPR011050">
    <property type="entry name" value="Pectin_lyase_fold/virulence"/>
</dbReference>
<name>A0A268ACD1_9BACI</name>
<organism evidence="1 2">
    <name type="scientific">Terribacillus saccharophilus</name>
    <dbReference type="NCBI Taxonomy" id="361277"/>
    <lineage>
        <taxon>Bacteria</taxon>
        <taxon>Bacillati</taxon>
        <taxon>Bacillota</taxon>
        <taxon>Bacilli</taxon>
        <taxon>Bacillales</taxon>
        <taxon>Bacillaceae</taxon>
        <taxon>Terribacillus</taxon>
    </lineage>
</organism>
<proteinExistence type="predicted"/>
<dbReference type="RefSeq" id="WP_095226686.1">
    <property type="nucleotide sequence ID" value="NZ_NPBE01000321.1"/>
</dbReference>
<dbReference type="AlphaFoldDB" id="A0A268ACD1"/>
<dbReference type="Proteomes" id="UP000216013">
    <property type="component" value="Unassembled WGS sequence"/>
</dbReference>
<evidence type="ECO:0000313" key="1">
    <source>
        <dbReference type="EMBL" id="PAD21739.1"/>
    </source>
</evidence>
<dbReference type="SUPFAM" id="SSF51126">
    <property type="entry name" value="Pectin lyase-like"/>
    <property type="match status" value="1"/>
</dbReference>
<dbReference type="Gene3D" id="2.160.20.10">
    <property type="entry name" value="Single-stranded right-handed beta-helix, Pectin lyase-like"/>
    <property type="match status" value="1"/>
</dbReference>
<evidence type="ECO:0008006" key="3">
    <source>
        <dbReference type="Google" id="ProtNLM"/>
    </source>
</evidence>
<reference evidence="1 2" key="1">
    <citation type="submission" date="2017-07" db="EMBL/GenBank/DDBJ databases">
        <title>Isolation and whole genome analysis of endospore-forming bacteria from heroin.</title>
        <authorList>
            <person name="Kalinowski J."/>
            <person name="Ahrens B."/>
            <person name="Al-Dilaimi A."/>
            <person name="Winkler A."/>
            <person name="Wibberg D."/>
            <person name="Schleenbecker U."/>
            <person name="Ruckert C."/>
            <person name="Wolfel R."/>
            <person name="Grass G."/>
        </authorList>
    </citation>
    <scope>NUCLEOTIDE SEQUENCE [LARGE SCALE GENOMIC DNA]</scope>
    <source>
        <strain evidence="1 2">7528</strain>
    </source>
</reference>
<gene>
    <name evidence="1" type="ORF">CHH64_07180</name>
</gene>
<comment type="caution">
    <text evidence="1">The sequence shown here is derived from an EMBL/GenBank/DDBJ whole genome shotgun (WGS) entry which is preliminary data.</text>
</comment>
<evidence type="ECO:0000313" key="2">
    <source>
        <dbReference type="Proteomes" id="UP000216013"/>
    </source>
</evidence>
<accession>A0A268ACD1</accession>
<protein>
    <recommendedName>
        <fullName evidence="3">Pectate lyase superfamily protein domain-containing protein</fullName>
    </recommendedName>
</protein>
<sequence length="393" mass="44099">MDKEQKLPAVFNELAETLRDISRTSNHLNEKLKSAYTIVATDHPLVRADGRHDDAKGIQRLLNLADGKKGIHIVFPPGLYTLRRPLRLKPNTFFEASNDAIFRKKHHGPMLLNLHRRDRMRVYRGNGNLIIRGGTWDANYPVYRGGTSFVLGHAENVIIEQLQLVEHGGGHAIELNAMRNIEVRHCKFLGYDDRNGERAYSEAIQLDLAKARRVFPWGGSVFDQTTCKDIWIHHNSFGPSDTKGSWGRAIGSHSATADRWHERIFVTDNKMKETLQWAVRAYSWRDVVLYNNRMESCGGGIAIHPNYVDGRNDTDSKNRPTGRSNPIKNVLIIQNAILGGGNYASAIRLKGDEKSPITCACLRGNHVESFPGKGILVTGTANSLIHNETALSR</sequence>
<dbReference type="EMBL" id="NPBV01000007">
    <property type="protein sequence ID" value="PAD21739.1"/>
    <property type="molecule type" value="Genomic_DNA"/>
</dbReference>
<dbReference type="InterPro" id="IPR012334">
    <property type="entry name" value="Pectin_lyas_fold"/>
</dbReference>